<dbReference type="Pfam" id="PF19018">
    <property type="entry name" value="Vanin_C"/>
    <property type="match status" value="1"/>
</dbReference>
<dbReference type="InterPro" id="IPR040154">
    <property type="entry name" value="Biotinidase/VNN"/>
</dbReference>
<evidence type="ECO:0000313" key="6">
    <source>
        <dbReference type="Proteomes" id="UP001154114"/>
    </source>
</evidence>
<dbReference type="OrthoDB" id="10250282at2759"/>
<evidence type="ECO:0000259" key="4">
    <source>
        <dbReference type="PROSITE" id="PS50263"/>
    </source>
</evidence>
<feature type="domain" description="CN hydrolase" evidence="4">
    <location>
        <begin position="58"/>
        <end position="298"/>
    </location>
</feature>
<reference evidence="5" key="1">
    <citation type="submission" date="2021-12" db="EMBL/GenBank/DDBJ databases">
        <authorList>
            <person name="King R."/>
        </authorList>
    </citation>
    <scope>NUCLEOTIDE SEQUENCE</scope>
</reference>
<dbReference type="InterPro" id="IPR036526">
    <property type="entry name" value="C-N_Hydrolase_sf"/>
</dbReference>
<proteinExistence type="inferred from homology"/>
<dbReference type="InterPro" id="IPR003010">
    <property type="entry name" value="C-N_Hydrolase"/>
</dbReference>
<comment type="similarity">
    <text evidence="1">Belongs to the carbon-nitrogen hydrolase superfamily. BTD/VNN family.</text>
</comment>
<keyword evidence="3" id="KW-0732">Signal</keyword>
<dbReference type="EMBL" id="LR824028">
    <property type="protein sequence ID" value="CAD0205935.1"/>
    <property type="molecule type" value="Genomic_DNA"/>
</dbReference>
<dbReference type="SUPFAM" id="SSF56317">
    <property type="entry name" value="Carbon-nitrogen hydrolase"/>
    <property type="match status" value="1"/>
</dbReference>
<evidence type="ECO:0000256" key="1">
    <source>
        <dbReference type="ARBA" id="ARBA00008225"/>
    </source>
</evidence>
<feature type="chain" id="PRO_5040310339" description="CN hydrolase domain-containing protein" evidence="3">
    <location>
        <begin position="18"/>
        <end position="493"/>
    </location>
</feature>
<dbReference type="Gene3D" id="3.60.110.10">
    <property type="entry name" value="Carbon-nitrogen hydrolase"/>
    <property type="match status" value="1"/>
</dbReference>
<dbReference type="PANTHER" id="PTHR10609">
    <property type="entry name" value="BIOTINIDASE-RELATED"/>
    <property type="match status" value="1"/>
</dbReference>
<dbReference type="InterPro" id="IPR043957">
    <property type="entry name" value="Vanin_C"/>
</dbReference>
<organism evidence="5 6">
    <name type="scientific">Chrysodeixis includens</name>
    <name type="common">Soybean looper</name>
    <name type="synonym">Pseudoplusia includens</name>
    <dbReference type="NCBI Taxonomy" id="689277"/>
    <lineage>
        <taxon>Eukaryota</taxon>
        <taxon>Metazoa</taxon>
        <taxon>Ecdysozoa</taxon>
        <taxon>Arthropoda</taxon>
        <taxon>Hexapoda</taxon>
        <taxon>Insecta</taxon>
        <taxon>Pterygota</taxon>
        <taxon>Neoptera</taxon>
        <taxon>Endopterygota</taxon>
        <taxon>Lepidoptera</taxon>
        <taxon>Glossata</taxon>
        <taxon>Ditrysia</taxon>
        <taxon>Noctuoidea</taxon>
        <taxon>Noctuidae</taxon>
        <taxon>Plusiinae</taxon>
        <taxon>Chrysodeixis</taxon>
    </lineage>
</organism>
<dbReference type="GO" id="GO:0016787">
    <property type="term" value="F:hydrolase activity"/>
    <property type="evidence" value="ECO:0007669"/>
    <property type="project" value="UniProtKB-KW"/>
</dbReference>
<evidence type="ECO:0000313" key="5">
    <source>
        <dbReference type="EMBL" id="CAD0205935.1"/>
    </source>
</evidence>
<accession>A0A9N8KYI8</accession>
<dbReference type="AlphaFoldDB" id="A0A9N8KYI8"/>
<name>A0A9N8KYI8_CHRIL</name>
<keyword evidence="6" id="KW-1185">Reference proteome</keyword>
<feature type="signal peptide" evidence="3">
    <location>
        <begin position="1"/>
        <end position="17"/>
    </location>
</feature>
<dbReference type="Proteomes" id="UP001154114">
    <property type="component" value="Chromosome 25"/>
</dbReference>
<evidence type="ECO:0000256" key="2">
    <source>
        <dbReference type="ARBA" id="ARBA00022801"/>
    </source>
</evidence>
<sequence length="493" mass="55070">MAIVFWAGLSSAWQCGAVPSICWLSMVKRLYLTARRRGGVKNRLDFKIQRAQNTPGPFPIPLPESENYKAGVIYGQKELNSFKPLIHSASKMGADILVLPVLEPSEMPSYDEAVKSISESAKQAGVYVVLNLLEHTHCQMGKEHIRSNLVFDREGSVVAVYRKPVNALSNCTTSSSDLVTFTTDFGVTFGVLMEEDLVLRDPQQLRGLRNFVMAGVWHSEIAMLNAPQFSSSWSYINNVNLLTNFGVYSGKTNMKDSEELSVVELQKNGRKDYHLAPVVTKSLVSEDLSQYIIKPLDLQTSTHGLQDTVCHTGFCCHFYVKTAKEDVHPDITYSLAAYNGVRRYSDSYNIGAQNCGVFACSGKQKHCVSGLQKNTIKFERISIAANFSKQTTQYPIVQAALPTEEATFDVKSDGISNQVTLNIVDGQNVVNFGIFGRDYTKDFELSYAFEKNATKTVDDGSIFNEEIQEVVDYIWIRLRVLIVVVSIYILEMM</sequence>
<gene>
    <name evidence="5" type="ORF">CINC_LOCUS8233</name>
</gene>
<evidence type="ECO:0000256" key="3">
    <source>
        <dbReference type="SAM" id="SignalP"/>
    </source>
</evidence>
<keyword evidence="2" id="KW-0378">Hydrolase</keyword>
<dbReference type="PROSITE" id="PS50263">
    <property type="entry name" value="CN_HYDROLASE"/>
    <property type="match status" value="1"/>
</dbReference>
<protein>
    <recommendedName>
        <fullName evidence="4">CN hydrolase domain-containing protein</fullName>
    </recommendedName>
</protein>
<dbReference type="PANTHER" id="PTHR10609:SF14">
    <property type="entry name" value="BIOTINIDASE"/>
    <property type="match status" value="1"/>
</dbReference>